<accession>A0ABS9R2M5</accession>
<dbReference type="Pfam" id="PF13910">
    <property type="entry name" value="DUF4209"/>
    <property type="match status" value="1"/>
</dbReference>
<dbReference type="EMBL" id="JACSDI010000023">
    <property type="protein sequence ID" value="MCG9966053.1"/>
    <property type="molecule type" value="Genomic_DNA"/>
</dbReference>
<gene>
    <name evidence="3" type="ORF">H9J30_19350</name>
</gene>
<feature type="domain" description="DUF7380" evidence="2">
    <location>
        <begin position="10"/>
        <end position="165"/>
    </location>
</feature>
<reference evidence="3 4" key="1">
    <citation type="submission" date="2020-08" db="EMBL/GenBank/DDBJ databases">
        <title>Whole genome sequence of Shewanella sp strain PS-2.</title>
        <authorList>
            <person name="Das S.K."/>
        </authorList>
    </citation>
    <scope>NUCLEOTIDE SEQUENCE [LARGE SCALE GENOMIC DNA]</scope>
    <source>
        <strain evidence="3 4">PS-2</strain>
    </source>
</reference>
<dbReference type="Pfam" id="PF24098">
    <property type="entry name" value="DUF7380"/>
    <property type="match status" value="1"/>
</dbReference>
<evidence type="ECO:0000313" key="4">
    <source>
        <dbReference type="Proteomes" id="UP000829384"/>
    </source>
</evidence>
<protein>
    <submittedName>
        <fullName evidence="3">DUF4209 domain-containing protein</fullName>
    </submittedName>
</protein>
<evidence type="ECO:0000259" key="1">
    <source>
        <dbReference type="Pfam" id="PF13910"/>
    </source>
</evidence>
<evidence type="ECO:0000259" key="2">
    <source>
        <dbReference type="Pfam" id="PF24098"/>
    </source>
</evidence>
<comment type="caution">
    <text evidence="3">The sequence shown here is derived from an EMBL/GenBank/DDBJ whole genome shotgun (WGS) entry which is preliminary data.</text>
</comment>
<dbReference type="RefSeq" id="WP_240132507.1">
    <property type="nucleotide sequence ID" value="NZ_JACSDI010000023.1"/>
</dbReference>
<evidence type="ECO:0000313" key="3">
    <source>
        <dbReference type="EMBL" id="MCG9966053.1"/>
    </source>
</evidence>
<feature type="domain" description="DUF4209" evidence="1">
    <location>
        <begin position="495"/>
        <end position="581"/>
    </location>
</feature>
<name>A0ABS9R2M5_9GAMM</name>
<sequence length="600" mass="68790">MCDYDDTLQIEQAIFHKCRFDEIDEDLLKYGSGYRLASLIARAEEDGSEQLAKLYKVLRKACELRLKSGNRLEPYECYGKESISGLFTNNDFQILDETRKHTSCKAFIARLSDLRWLYHRPKSISDAHTVIELYTSYDICQDNWLDSIKYYYERAIRLGLQLGKGCADKLDNIKTSLVSALEPDYPESKFMKLWIAELLELFSQDEDEIREIAERFTSIAQELSEQDDYYSARLYLEHVSTKYRKIEDDVNWLETRIRIASSWEREASIRDQALVKMTFFENAIQSYRMIPNADRSTYGIDEIISDLRLKLRDAGKAAVDEMITISVKSPDVSDIIEESIKHVSGKETLDIALLYFCGLYSGISKSQSIESAIENLKVGVVSHLFGMVQLSGDGRKIGKEAPLMLSEQGIPEDTPKAQAIDNAIMEADFVVKTQILPSLATILEEHDITLHGLETVCSVCPIIPEQRAKLFAKGLYFGFEYDFASAIHLLVPQWEHIVRTILKESNVHTTMLDADGIDMEYGLSTLLEKKEAEEIFDDNLLFEMTAFLTHKRGPNLRNELAHGLLDDDRVCSYSAIYWWWRSLKLVVHSLVHRVDDTEDS</sequence>
<organism evidence="3 4">
    <name type="scientific">Shewanella cutis</name>
    <dbReference type="NCBI Taxonomy" id="2766780"/>
    <lineage>
        <taxon>Bacteria</taxon>
        <taxon>Pseudomonadati</taxon>
        <taxon>Pseudomonadota</taxon>
        <taxon>Gammaproteobacteria</taxon>
        <taxon>Alteromonadales</taxon>
        <taxon>Shewanellaceae</taxon>
        <taxon>Shewanella</taxon>
    </lineage>
</organism>
<keyword evidence="4" id="KW-1185">Reference proteome</keyword>
<dbReference type="InterPro" id="IPR055804">
    <property type="entry name" value="DUF7380"/>
</dbReference>
<proteinExistence type="predicted"/>
<dbReference type="Proteomes" id="UP000829384">
    <property type="component" value="Unassembled WGS sequence"/>
</dbReference>
<dbReference type="InterPro" id="IPR025209">
    <property type="entry name" value="DUF4209"/>
</dbReference>